<proteinExistence type="predicted"/>
<accession>A0ACC0XIE1</accession>
<name>A0ACC0XIE1_9ROSI</name>
<reference evidence="2" key="1">
    <citation type="journal article" date="2023" name="G3 (Bethesda)">
        <title>Genome assembly and association tests identify interacting loci associated with vigor, precocity, and sex in interspecific pistachio rootstocks.</title>
        <authorList>
            <person name="Palmer W."/>
            <person name="Jacygrad E."/>
            <person name="Sagayaradj S."/>
            <person name="Cavanaugh K."/>
            <person name="Han R."/>
            <person name="Bertier L."/>
            <person name="Beede B."/>
            <person name="Kafkas S."/>
            <person name="Golino D."/>
            <person name="Preece J."/>
            <person name="Michelmore R."/>
        </authorList>
    </citation>
    <scope>NUCLEOTIDE SEQUENCE [LARGE SCALE GENOMIC DNA]</scope>
</reference>
<evidence type="ECO:0000313" key="1">
    <source>
        <dbReference type="EMBL" id="KAJ0017113.1"/>
    </source>
</evidence>
<dbReference type="EMBL" id="CM047747">
    <property type="protein sequence ID" value="KAJ0017113.1"/>
    <property type="molecule type" value="Genomic_DNA"/>
</dbReference>
<dbReference type="Proteomes" id="UP001163603">
    <property type="component" value="Chromosome 12"/>
</dbReference>
<comment type="caution">
    <text evidence="1">The sequence shown here is derived from an EMBL/GenBank/DDBJ whole genome shotgun (WGS) entry which is preliminary data.</text>
</comment>
<protein>
    <submittedName>
        <fullName evidence="1">Uncharacterized protein</fullName>
    </submittedName>
</protein>
<organism evidence="1 2">
    <name type="scientific">Pistacia integerrima</name>
    <dbReference type="NCBI Taxonomy" id="434235"/>
    <lineage>
        <taxon>Eukaryota</taxon>
        <taxon>Viridiplantae</taxon>
        <taxon>Streptophyta</taxon>
        <taxon>Embryophyta</taxon>
        <taxon>Tracheophyta</taxon>
        <taxon>Spermatophyta</taxon>
        <taxon>Magnoliopsida</taxon>
        <taxon>eudicotyledons</taxon>
        <taxon>Gunneridae</taxon>
        <taxon>Pentapetalae</taxon>
        <taxon>rosids</taxon>
        <taxon>malvids</taxon>
        <taxon>Sapindales</taxon>
        <taxon>Anacardiaceae</taxon>
        <taxon>Pistacia</taxon>
    </lineage>
</organism>
<gene>
    <name evidence="1" type="ORF">Pint_10738</name>
</gene>
<evidence type="ECO:0000313" key="2">
    <source>
        <dbReference type="Proteomes" id="UP001163603"/>
    </source>
</evidence>
<keyword evidence="2" id="KW-1185">Reference proteome</keyword>
<sequence>MSMAQPLKKLVSCVILDLDGTLLNTDGIITNVLKVLLVKYGKQWDGREAQKIVGKTPVEEAAAIVEEYQLPCTTDEFIAEITPMFNNQ</sequence>